<dbReference type="AlphaFoldDB" id="A0AAE4Q5T6"/>
<gene>
    <name evidence="2" type="ORF">QM089_24110</name>
</gene>
<dbReference type="EMBL" id="JASGOQ010000003">
    <property type="protein sequence ID" value="MDV5393274.1"/>
    <property type="molecule type" value="Genomic_DNA"/>
</dbReference>
<evidence type="ECO:0000313" key="2">
    <source>
        <dbReference type="EMBL" id="MDV5393274.1"/>
    </source>
</evidence>
<evidence type="ECO:0000313" key="3">
    <source>
        <dbReference type="Proteomes" id="UP001187859"/>
    </source>
</evidence>
<sequence length="286" mass="32213">MMESTVLDLGITHDDHAFGDFQLFDLPAIEKNDAVGQAKAQSEMRVTFKTRNGEMLFRGLKGEGADKGKVGLTKTDDILSRIYEAIRHDDPFADQLLYDMHESMNALSDTMNRAEDYIKKEIHSKLKMSGASLKIEATQSAPFDVRLKTNFCRALIWEILRADSIILMVITARYREIIDAKTASDINKALMSSVWNILYKVFSWKATGVTRRDVKEGNKRFETASIENNKIKLTADILDQKIRSTFAPAIIVRPENDVRPLLEKAPTQSEKVADLKDALTAPQLSS</sequence>
<evidence type="ECO:0000256" key="1">
    <source>
        <dbReference type="SAM" id="MobiDB-lite"/>
    </source>
</evidence>
<dbReference type="Proteomes" id="UP001187859">
    <property type="component" value="Unassembled WGS sequence"/>
</dbReference>
<dbReference type="InterPro" id="IPR014996">
    <property type="entry name" value="AcaB"/>
</dbReference>
<reference evidence="2" key="1">
    <citation type="submission" date="2023-05" db="EMBL/GenBank/DDBJ databases">
        <title>Colonisation of extended spectrum b-lactamase- and carbapenemase-producing bacteria on hospital surfaces from low- and middle-income countries.</title>
        <authorList>
            <person name="Nieto-Rosado M."/>
            <person name="Sands K."/>
            <person name="Iregbu K."/>
            <person name="Zahra R."/>
            <person name="Mazarati J.B."/>
            <person name="Mehtar S."/>
            <person name="Barnards-Group B."/>
            <person name="Walsh T.R."/>
        </authorList>
    </citation>
    <scope>NUCLEOTIDE SEQUENCE</scope>
    <source>
        <strain evidence="2">PP-E493</strain>
    </source>
</reference>
<accession>A0AAE4Q5T6</accession>
<protein>
    <submittedName>
        <fullName evidence="2">AcaB family transcriptional regulator</fullName>
    </submittedName>
</protein>
<proteinExistence type="predicted"/>
<dbReference type="Pfam" id="PF08900">
    <property type="entry name" value="AcaB"/>
    <property type="match status" value="1"/>
</dbReference>
<organism evidence="2 3">
    <name type="scientific">Shewanella xiamenensis</name>
    <dbReference type="NCBI Taxonomy" id="332186"/>
    <lineage>
        <taxon>Bacteria</taxon>
        <taxon>Pseudomonadati</taxon>
        <taxon>Pseudomonadota</taxon>
        <taxon>Gammaproteobacteria</taxon>
        <taxon>Alteromonadales</taxon>
        <taxon>Shewanellaceae</taxon>
        <taxon>Shewanella</taxon>
    </lineage>
</organism>
<comment type="caution">
    <text evidence="2">The sequence shown here is derived from an EMBL/GenBank/DDBJ whole genome shotgun (WGS) entry which is preliminary data.</text>
</comment>
<feature type="region of interest" description="Disordered" evidence="1">
    <location>
        <begin position="267"/>
        <end position="286"/>
    </location>
</feature>
<name>A0AAE4Q5T6_9GAMM</name>
<dbReference type="RefSeq" id="WP_195742683.1">
    <property type="nucleotide sequence ID" value="NZ_CP091834.1"/>
</dbReference>